<dbReference type="GO" id="GO:0008168">
    <property type="term" value="F:methyltransferase activity"/>
    <property type="evidence" value="ECO:0007669"/>
    <property type="project" value="UniProtKB-UniRule"/>
</dbReference>
<dbReference type="GO" id="GO:0032259">
    <property type="term" value="P:methylation"/>
    <property type="evidence" value="ECO:0007669"/>
    <property type="project" value="UniProtKB-KW"/>
</dbReference>
<name>A0A4Y3RC43_STRCI</name>
<dbReference type="Gene3D" id="3.40.50.150">
    <property type="entry name" value="Vaccinia Virus protein VP39"/>
    <property type="match status" value="1"/>
</dbReference>
<dbReference type="RefSeq" id="WP_086818016.1">
    <property type="nucleotide sequence ID" value="NZ_BJMM01000098.1"/>
</dbReference>
<dbReference type="PANTHER" id="PTHR43619:SF2">
    <property type="entry name" value="S-ADENOSYL-L-METHIONINE-DEPENDENT METHYLTRANSFERASES SUPERFAMILY PROTEIN"/>
    <property type="match status" value="1"/>
</dbReference>
<evidence type="ECO:0000256" key="5">
    <source>
        <dbReference type="ARBA" id="ARBA00022691"/>
    </source>
</evidence>
<keyword evidence="3 6" id="KW-0489">Methyltransferase</keyword>
<dbReference type="EMBL" id="BJMM01000098">
    <property type="protein sequence ID" value="GEB54277.1"/>
    <property type="molecule type" value="Genomic_DNA"/>
</dbReference>
<dbReference type="InterPro" id="IPR029063">
    <property type="entry name" value="SAM-dependent_MTases_sf"/>
</dbReference>
<dbReference type="EC" id="2.1.1.-" evidence="6"/>
<keyword evidence="4 7" id="KW-0808">Transferase</keyword>
<evidence type="ECO:0000256" key="6">
    <source>
        <dbReference type="RuleBase" id="RU362030"/>
    </source>
</evidence>
<keyword evidence="5 6" id="KW-0949">S-adenosyl-L-methionine</keyword>
<gene>
    <name evidence="7" type="ORF">SCA03_68280</name>
</gene>
<evidence type="ECO:0000256" key="2">
    <source>
        <dbReference type="ARBA" id="ARBA00008138"/>
    </source>
</evidence>
<evidence type="ECO:0000256" key="3">
    <source>
        <dbReference type="ARBA" id="ARBA00022603"/>
    </source>
</evidence>
<evidence type="ECO:0000256" key="4">
    <source>
        <dbReference type="ARBA" id="ARBA00022679"/>
    </source>
</evidence>
<dbReference type="InterPro" id="IPR007213">
    <property type="entry name" value="Ppm1/Ppm2/Tcmp"/>
</dbReference>
<keyword evidence="8" id="KW-1185">Reference proteome</keyword>
<organism evidence="7 8">
    <name type="scientific">Streptomyces cacaoi</name>
    <dbReference type="NCBI Taxonomy" id="1898"/>
    <lineage>
        <taxon>Bacteria</taxon>
        <taxon>Bacillati</taxon>
        <taxon>Actinomycetota</taxon>
        <taxon>Actinomycetes</taxon>
        <taxon>Kitasatosporales</taxon>
        <taxon>Streptomycetaceae</taxon>
        <taxon>Streptomyces</taxon>
    </lineage>
</organism>
<evidence type="ECO:0000313" key="7">
    <source>
        <dbReference type="EMBL" id="GEB54277.1"/>
    </source>
</evidence>
<dbReference type="Proteomes" id="UP000319210">
    <property type="component" value="Unassembled WGS sequence"/>
</dbReference>
<comment type="caution">
    <text evidence="7">The sequence shown here is derived from an EMBL/GenBank/DDBJ whole genome shotgun (WGS) entry which is preliminary data.</text>
</comment>
<comment type="similarity">
    <text evidence="2 6">Belongs to the UPF0677 family.</text>
</comment>
<dbReference type="InterPro" id="IPR011610">
    <property type="entry name" value="SAM_mthyl_Trfase_ML2640-like"/>
</dbReference>
<dbReference type="Pfam" id="PF04072">
    <property type="entry name" value="LCM"/>
    <property type="match status" value="1"/>
</dbReference>
<dbReference type="PANTHER" id="PTHR43619">
    <property type="entry name" value="S-ADENOSYL-L-METHIONINE-DEPENDENT METHYLTRANSFERASE YKTD-RELATED"/>
    <property type="match status" value="1"/>
</dbReference>
<dbReference type="NCBIfam" id="TIGR00027">
    <property type="entry name" value="mthyl_TIGR00027"/>
    <property type="match status" value="1"/>
</dbReference>
<proteinExistence type="inferred from homology"/>
<reference evidence="7 8" key="1">
    <citation type="submission" date="2019-06" db="EMBL/GenBank/DDBJ databases">
        <title>Whole genome shotgun sequence of Streptomyces cacaoi subsp. cacaoi NBRC 12748.</title>
        <authorList>
            <person name="Hosoyama A."/>
            <person name="Uohara A."/>
            <person name="Ohji S."/>
            <person name="Ichikawa N."/>
        </authorList>
    </citation>
    <scope>NUCLEOTIDE SEQUENCE [LARGE SCALE GENOMIC DNA]</scope>
    <source>
        <strain evidence="7 8">NBRC 12748</strain>
    </source>
</reference>
<dbReference type="OrthoDB" id="9806164at2"/>
<accession>A0A4Y3RC43</accession>
<comment type="function">
    <text evidence="1 6">Exhibits S-adenosyl-L-methionine-dependent methyltransferase activity.</text>
</comment>
<sequence>MSPEQQWDIVSGVGLTALAVAAGRALETRRPDALVDDPYALAFLDAAEAPVPLPTTPEEVAAADGPRELWALMTEYLGVRSRVFDDFLTGAARAGTTQLVLLASGLDTRAFRLTWPAGTRCFELDRAPVLDFKLGVLDGQEARPGCAHVPVPVDLREDWAAELEAAGFDATRPTAWLAEGLLPYLPPEAEEQLFKEIDRLSPAGSALAVEHASGADDLLADPLLQEGGAAFGIDLPTLLPGGTRRTPQEQLTALGWTHETRTARASAEALGRTLDTAPTTADRMQHTFAHRP</sequence>
<dbReference type="AlphaFoldDB" id="A0A4Y3RC43"/>
<dbReference type="SUPFAM" id="SSF53335">
    <property type="entry name" value="S-adenosyl-L-methionine-dependent methyltransferases"/>
    <property type="match status" value="1"/>
</dbReference>
<evidence type="ECO:0000313" key="8">
    <source>
        <dbReference type="Proteomes" id="UP000319210"/>
    </source>
</evidence>
<evidence type="ECO:0000256" key="1">
    <source>
        <dbReference type="ARBA" id="ARBA00003907"/>
    </source>
</evidence>
<protein>
    <recommendedName>
        <fullName evidence="6">S-adenosyl-L-methionine-dependent methyltransferase</fullName>
        <ecNumber evidence="6">2.1.1.-</ecNumber>
    </recommendedName>
</protein>